<dbReference type="STRING" id="1094466.KQS_06190"/>
<proteinExistence type="predicted"/>
<evidence type="ECO:0000313" key="2">
    <source>
        <dbReference type="EMBL" id="CCG53201.1"/>
    </source>
</evidence>
<dbReference type="Proteomes" id="UP000007599">
    <property type="component" value="Chromosome I"/>
</dbReference>
<accession>H8XPC7</accession>
<dbReference type="eggNOG" id="ENOG5032W3C">
    <property type="taxonomic scope" value="Bacteria"/>
</dbReference>
<dbReference type="PROSITE" id="PS51257">
    <property type="entry name" value="PROKAR_LIPOPROTEIN"/>
    <property type="match status" value="1"/>
</dbReference>
<reference evidence="3" key="2">
    <citation type="submission" date="2012-03" db="EMBL/GenBank/DDBJ databases">
        <title>Complete genome sequence of Flavobacterium indicum GPTSA100-9T, isolated from warm spring water.</title>
        <authorList>
            <person name="Barbier P."/>
            <person name="Houel A."/>
            <person name="Loux V."/>
            <person name="Poulain J."/>
            <person name="Bernardet J.-F."/>
            <person name="Touchon M."/>
            <person name="Duchaud E."/>
        </authorList>
    </citation>
    <scope>NUCLEOTIDE SEQUENCE [LARGE SCALE GENOMIC DNA]</scope>
    <source>
        <strain evidence="3">DSM 17447 / CIP 109464 / GPTSA100-9</strain>
    </source>
</reference>
<dbReference type="HOGENOM" id="CLU_1766037_0_0_10"/>
<dbReference type="AlphaFoldDB" id="H8XPC7"/>
<dbReference type="OrthoDB" id="982229at2"/>
<dbReference type="RefSeq" id="WP_014388327.1">
    <property type="nucleotide sequence ID" value="NC_017025.1"/>
</dbReference>
<keyword evidence="1" id="KW-0732">Signal</keyword>
<sequence length="146" mass="16904">MKKLVTVLAFSILFLSCNSNTSEKEKEASCEKPKEEFQMYEISEMAGLMEQMYVENKRLRDRIIAKDTLGTFPEYFLKIEKATFTKGKERDAFFNEHAQLFLKAQSEIYTAKDSKVAYNAMVDQCIACHEVKCGGPIMRIKKLYIK</sequence>
<dbReference type="PATRIC" id="fig|1094466.5.peg.1218"/>
<feature type="signal peptide" evidence="1">
    <location>
        <begin position="1"/>
        <end position="21"/>
    </location>
</feature>
<evidence type="ECO:0000313" key="3">
    <source>
        <dbReference type="Proteomes" id="UP000007599"/>
    </source>
</evidence>
<gene>
    <name evidence="2" type="ordered locus">KQS_06190</name>
</gene>
<keyword evidence="3" id="KW-1185">Reference proteome</keyword>
<dbReference type="EMBL" id="HE774682">
    <property type="protein sequence ID" value="CCG53201.1"/>
    <property type="molecule type" value="Genomic_DNA"/>
</dbReference>
<name>H8XPC7_FLAIG</name>
<feature type="chain" id="PRO_5003616536" evidence="1">
    <location>
        <begin position="22"/>
        <end position="146"/>
    </location>
</feature>
<protein>
    <submittedName>
        <fullName evidence="2">Probable lipoprotein</fullName>
    </submittedName>
</protein>
<organism evidence="2 3">
    <name type="scientific">Flavobacterium indicum (strain DSM 17447 / CIP 109464 / GPTSA100-9)</name>
    <dbReference type="NCBI Taxonomy" id="1094466"/>
    <lineage>
        <taxon>Bacteria</taxon>
        <taxon>Pseudomonadati</taxon>
        <taxon>Bacteroidota</taxon>
        <taxon>Flavobacteriia</taxon>
        <taxon>Flavobacteriales</taxon>
        <taxon>Flavobacteriaceae</taxon>
        <taxon>Flavobacterium</taxon>
    </lineage>
</organism>
<evidence type="ECO:0000256" key="1">
    <source>
        <dbReference type="SAM" id="SignalP"/>
    </source>
</evidence>
<keyword evidence="2" id="KW-0449">Lipoprotein</keyword>
<dbReference type="KEGG" id="fin:KQS_06190"/>
<reference evidence="2 3" key="1">
    <citation type="journal article" date="2012" name="J. Bacteriol.">
        <title>Complete Genome Sequence of Flavobacterium indicum GPSTA100-9T, Isolated from Warm Spring Water.</title>
        <authorList>
            <person name="Barbier P."/>
            <person name="Houel A."/>
            <person name="Loux V."/>
            <person name="Poulain J."/>
            <person name="Bernardet J.F."/>
            <person name="Touchon M."/>
            <person name="Duchaud E."/>
        </authorList>
    </citation>
    <scope>NUCLEOTIDE SEQUENCE [LARGE SCALE GENOMIC DNA]</scope>
    <source>
        <strain evidence="3">DSM 17447 / CIP 109464 / GPTSA100-9</strain>
    </source>
</reference>